<organism evidence="12 13">
    <name type="scientific">Teichococcus globiformis</name>
    <dbReference type="NCBI Taxonomy" id="2307229"/>
    <lineage>
        <taxon>Bacteria</taxon>
        <taxon>Pseudomonadati</taxon>
        <taxon>Pseudomonadota</taxon>
        <taxon>Alphaproteobacteria</taxon>
        <taxon>Acetobacterales</taxon>
        <taxon>Roseomonadaceae</taxon>
        <taxon>Roseomonas</taxon>
    </lineage>
</organism>
<keyword evidence="3 8" id="KW-0547">Nucleotide-binding</keyword>
<dbReference type="InterPro" id="IPR013757">
    <property type="entry name" value="Topo_IIA_A_a_sf"/>
</dbReference>
<dbReference type="SUPFAM" id="SSF101904">
    <property type="entry name" value="GyrA/ParC C-terminal domain-like"/>
    <property type="match status" value="1"/>
</dbReference>
<dbReference type="InterPro" id="IPR002205">
    <property type="entry name" value="Topo_IIA_dom_A"/>
</dbReference>
<dbReference type="InterPro" id="IPR035516">
    <property type="entry name" value="Gyrase/topoIV_suA_C"/>
</dbReference>
<evidence type="ECO:0000256" key="9">
    <source>
        <dbReference type="PROSITE-ProRule" id="PRU01384"/>
    </source>
</evidence>
<evidence type="ECO:0000313" key="12">
    <source>
        <dbReference type="EMBL" id="MFC3125813.1"/>
    </source>
</evidence>
<name>A0ABV7G2P3_9PROT</name>
<dbReference type="PANTHER" id="PTHR43493">
    <property type="entry name" value="DNA GYRASE/TOPOISOMERASE SUBUNIT A"/>
    <property type="match status" value="1"/>
</dbReference>
<feature type="coiled-coil region" evidence="10">
    <location>
        <begin position="732"/>
        <end position="767"/>
    </location>
</feature>
<keyword evidence="5 8" id="KW-0799">Topoisomerase</keyword>
<gene>
    <name evidence="8 12" type="primary">gyrA</name>
    <name evidence="12" type="ORF">ACFOD4_12130</name>
</gene>
<dbReference type="InterPro" id="IPR006691">
    <property type="entry name" value="GyrA/parC_rep"/>
</dbReference>
<feature type="active site" description="O-(5'-phospho-DNA)-tyrosine intermediate" evidence="8 9">
    <location>
        <position position="106"/>
    </location>
</feature>
<comment type="similarity">
    <text evidence="2 8">Belongs to the type II topoisomerase GyrA/ParC subunit family.</text>
</comment>
<dbReference type="NCBIfam" id="NF004044">
    <property type="entry name" value="PRK05561.1"/>
    <property type="match status" value="1"/>
</dbReference>
<keyword evidence="13" id="KW-1185">Reference proteome</keyword>
<evidence type="ECO:0000256" key="7">
    <source>
        <dbReference type="ARBA" id="ARBA00023235"/>
    </source>
</evidence>
<evidence type="ECO:0000256" key="4">
    <source>
        <dbReference type="ARBA" id="ARBA00022840"/>
    </source>
</evidence>
<dbReference type="EMBL" id="JBHRTN010000010">
    <property type="protein sequence ID" value="MFC3125813.1"/>
    <property type="molecule type" value="Genomic_DNA"/>
</dbReference>
<keyword evidence="4 8" id="KW-0067">ATP-binding</keyword>
<comment type="function">
    <text evidence="8">A type II topoisomerase that negatively supercoils closed circular double-stranded (ds) DNA in an ATP-dependent manner to modulate DNA topology and maintain chromosomes in an underwound state. Negative supercoiling favors strand separation, and DNA replication, transcription, recombination and repair, all of which involve strand separation. Also able to catalyze the interconversion of other topological isomers of dsDNA rings, including catenanes and knotted rings. Type II topoisomerases break and join 2 DNA strands simultaneously in an ATP-dependent manner.</text>
</comment>
<dbReference type="Gene3D" id="1.10.268.10">
    <property type="entry name" value="Topoisomerase, domain 3"/>
    <property type="match status" value="1"/>
</dbReference>
<dbReference type="PANTHER" id="PTHR43493:SF5">
    <property type="entry name" value="DNA GYRASE SUBUNIT A, CHLOROPLASTIC_MITOCHONDRIAL"/>
    <property type="match status" value="1"/>
</dbReference>
<feature type="short sequence motif" description="GyrA-box" evidence="8">
    <location>
        <begin position="534"/>
        <end position="540"/>
    </location>
</feature>
<dbReference type="RefSeq" id="WP_379596970.1">
    <property type="nucleotide sequence ID" value="NZ_JBHRTN010000010.1"/>
</dbReference>
<dbReference type="InterPro" id="IPR005743">
    <property type="entry name" value="GyrA"/>
</dbReference>
<sequence>MRRSYLDYAMSVIVSRALPDVRDGLKPVHRRILFSMQENGFTSDKPYRKSARVVGDVMGKYHPHGDSAIYDAMVRMAQTFSLRVPLIDGQGNFGSMDGDPPAAMRYTEARLARSAAALLEGIDEDTVDFAPNYDESAEEPRILPAAFPNLLVNGANGIAVGMATNIPTHNPTEVIDATLQLIAEPDTSLDDLMKIIPGPDFPTGALILGRAGIRSAFETGRGSIALRARAEIEEVRGGRYAIAVSEIPYQVNKAALIERIADLVRIKQLEGVSDLRDESDRSGLRIVIEIKKDATPEVVLNHLYRYTNLQTSFAVNFLALHEGRPQQMGLRDALRAFIDFREDVILRRSRHRLGKARDRGHLLVGLAIAVANIDEVIRLIRESPDAGSARVALMARAWPIADVGPLLSLVDDAGNIVADDAVRLTEAQARGILELRLQRLTGLEREKINAELDDVAGRIRELLEILSSRPRRLELMSEELQAVRAQIASPRRTEIVEGVADQDDESLVEPGLMVVTLTRDGYVKRTPLETFRAQNRGGRGRSSASMRQDDVVIRSFNAHTHQWVLFFTSRGIAFREKVWKLPEAGPTARGRSLRQLLQLQEEEAVTAVLPLPQDENLWENLHLVFATAQGNVRRNRLSDFRNVRASGLIAMKLDEGDSLIGVSTCREGDDVLLATRDGRAIRFVADIDTLRVFSGRDSTGVRGIRLGQGDAVIALSVLRHTDAAVEERAAYLKQAAQKRRSAEEAAEAAAESEAALAEENAAAMEHDIAVPAERLTELEALEDILLSVTDLGFGKRSSAYEYRVTGRGGQGIANINLTSRTGREVVATFPVRQGDDVMLVTDGGRLIRMPVDQVRITGRQAMGVMMLRLDQGERVTSCFTVVEAEGDLEQEQDG</sequence>
<accession>A0ABV7G2P3</accession>
<comment type="miscellaneous">
    <text evidence="8">Few gyrases are as efficient as E.coli at forming negative supercoils. Not all organisms have 2 type II topoisomerases; in organisms with a single type II topoisomerase this enzyme also has to decatenate newly replicated chromosomes.</text>
</comment>
<dbReference type="InterPro" id="IPR050220">
    <property type="entry name" value="Type_II_DNA_Topoisomerases"/>
</dbReference>
<evidence type="ECO:0000256" key="2">
    <source>
        <dbReference type="ARBA" id="ARBA00008263"/>
    </source>
</evidence>
<protein>
    <recommendedName>
        <fullName evidence="8">DNA gyrase subunit A</fullName>
        <ecNumber evidence="8">5.6.2.2</ecNumber>
    </recommendedName>
</protein>
<comment type="subcellular location">
    <subcellularLocation>
        <location evidence="8">Cytoplasm</location>
    </subcellularLocation>
</comment>
<comment type="subunit">
    <text evidence="8">Heterotetramer, composed of two GyrA and two GyrB chains. In the heterotetramer, GyrA contains the active site tyrosine that forms a transient covalent intermediate with DNA, while GyrB binds cofactors and catalyzes ATP hydrolysis.</text>
</comment>
<evidence type="ECO:0000256" key="8">
    <source>
        <dbReference type="HAMAP-Rule" id="MF_01897"/>
    </source>
</evidence>
<dbReference type="Pfam" id="PF00521">
    <property type="entry name" value="DNA_topoisoIV"/>
    <property type="match status" value="1"/>
</dbReference>
<evidence type="ECO:0000256" key="6">
    <source>
        <dbReference type="ARBA" id="ARBA00023125"/>
    </source>
</evidence>
<dbReference type="HAMAP" id="MF_01897">
    <property type="entry name" value="GyrA"/>
    <property type="match status" value="1"/>
</dbReference>
<evidence type="ECO:0000256" key="1">
    <source>
        <dbReference type="ARBA" id="ARBA00000185"/>
    </source>
</evidence>
<keyword evidence="7 8" id="KW-0413">Isomerase</keyword>
<dbReference type="Pfam" id="PF03989">
    <property type="entry name" value="DNA_gyraseA_C"/>
    <property type="match status" value="6"/>
</dbReference>
<dbReference type="PROSITE" id="PS52040">
    <property type="entry name" value="TOPO_IIA"/>
    <property type="match status" value="1"/>
</dbReference>
<dbReference type="Gene3D" id="3.30.1360.40">
    <property type="match status" value="1"/>
</dbReference>
<evidence type="ECO:0000256" key="3">
    <source>
        <dbReference type="ARBA" id="ARBA00022741"/>
    </source>
</evidence>
<comment type="catalytic activity">
    <reaction evidence="1 8 9">
        <text>ATP-dependent breakage, passage and rejoining of double-stranded DNA.</text>
        <dbReference type="EC" id="5.6.2.2"/>
    </reaction>
</comment>
<dbReference type="InterPro" id="IPR013760">
    <property type="entry name" value="Topo_IIA-like_dom_sf"/>
</dbReference>
<dbReference type="SUPFAM" id="SSF56719">
    <property type="entry name" value="Type II DNA topoisomerase"/>
    <property type="match status" value="1"/>
</dbReference>
<evidence type="ECO:0000256" key="5">
    <source>
        <dbReference type="ARBA" id="ARBA00023029"/>
    </source>
</evidence>
<evidence type="ECO:0000259" key="11">
    <source>
        <dbReference type="PROSITE" id="PS52040"/>
    </source>
</evidence>
<dbReference type="NCBIfam" id="NF004043">
    <property type="entry name" value="PRK05560.1"/>
    <property type="match status" value="1"/>
</dbReference>
<dbReference type="Gene3D" id="3.90.199.10">
    <property type="entry name" value="Topoisomerase II, domain 5"/>
    <property type="match status" value="1"/>
</dbReference>
<keyword evidence="8" id="KW-0963">Cytoplasm</keyword>
<keyword evidence="10" id="KW-0175">Coiled coil</keyword>
<keyword evidence="6 8" id="KW-0238">DNA-binding</keyword>
<dbReference type="GO" id="GO:0003918">
    <property type="term" value="F:DNA topoisomerase type II (double strand cut, ATP-hydrolyzing) activity"/>
    <property type="evidence" value="ECO:0007669"/>
    <property type="project" value="UniProtKB-EC"/>
</dbReference>
<comment type="caution">
    <text evidence="12">The sequence shown here is derived from an EMBL/GenBank/DDBJ whole genome shotgun (WGS) entry which is preliminary data.</text>
</comment>
<dbReference type="NCBIfam" id="TIGR01063">
    <property type="entry name" value="gyrA"/>
    <property type="match status" value="1"/>
</dbReference>
<dbReference type="EC" id="5.6.2.2" evidence="8"/>
<dbReference type="Proteomes" id="UP001595593">
    <property type="component" value="Unassembled WGS sequence"/>
</dbReference>
<dbReference type="SMART" id="SM00434">
    <property type="entry name" value="TOP4c"/>
    <property type="match status" value="1"/>
</dbReference>
<dbReference type="CDD" id="cd00187">
    <property type="entry name" value="TOP4c"/>
    <property type="match status" value="1"/>
</dbReference>
<evidence type="ECO:0000313" key="13">
    <source>
        <dbReference type="Proteomes" id="UP001595593"/>
    </source>
</evidence>
<dbReference type="InterPro" id="IPR013758">
    <property type="entry name" value="Topo_IIA_A/C_ab"/>
</dbReference>
<evidence type="ECO:0000256" key="10">
    <source>
        <dbReference type="SAM" id="Coils"/>
    </source>
</evidence>
<reference evidence="13" key="1">
    <citation type="journal article" date="2019" name="Int. J. Syst. Evol. Microbiol.">
        <title>The Global Catalogue of Microorganisms (GCM) 10K type strain sequencing project: providing services to taxonomists for standard genome sequencing and annotation.</title>
        <authorList>
            <consortium name="The Broad Institute Genomics Platform"/>
            <consortium name="The Broad Institute Genome Sequencing Center for Infectious Disease"/>
            <person name="Wu L."/>
            <person name="Ma J."/>
        </authorList>
    </citation>
    <scope>NUCLEOTIDE SEQUENCE [LARGE SCALE GENOMIC DNA]</scope>
    <source>
        <strain evidence="13">KCTC 52094</strain>
    </source>
</reference>
<dbReference type="Gene3D" id="2.120.10.90">
    <property type="entry name" value="DNA gyrase/topoisomerase IV, subunit A, C-terminal"/>
    <property type="match status" value="1"/>
</dbReference>
<feature type="domain" description="Topo IIA-type catalytic" evidence="11">
    <location>
        <begin position="18"/>
        <end position="507"/>
    </location>
</feature>
<proteinExistence type="inferred from homology"/>